<keyword evidence="2 8" id="KW-0732">Signal</keyword>
<evidence type="ECO:0000256" key="1">
    <source>
        <dbReference type="ARBA" id="ARBA00004635"/>
    </source>
</evidence>
<reference evidence="9 10" key="1">
    <citation type="submission" date="2018-09" db="EMBL/GenBank/DDBJ databases">
        <title>Paenibacillus SK2017-BO5.</title>
        <authorList>
            <person name="Piskunova J.V."/>
            <person name="Dubiley S.A."/>
            <person name="Severinov K.V."/>
        </authorList>
    </citation>
    <scope>NUCLEOTIDE SEQUENCE [LARGE SCALE GENOMIC DNA]</scope>
    <source>
        <strain evidence="9 10">BO5</strain>
    </source>
</reference>
<organism evidence="9 10">
    <name type="scientific">Paenibacillus thiaminolyticus</name>
    <name type="common">Bacillus thiaminolyticus</name>
    <dbReference type="NCBI Taxonomy" id="49283"/>
    <lineage>
        <taxon>Bacteria</taxon>
        <taxon>Bacillati</taxon>
        <taxon>Bacillota</taxon>
        <taxon>Bacilli</taxon>
        <taxon>Bacillales</taxon>
        <taxon>Paenibacillaceae</taxon>
        <taxon>Paenibacillus</taxon>
    </lineage>
</organism>
<dbReference type="PANTHER" id="PTHR30429:SF0">
    <property type="entry name" value="METHIONINE-BINDING LIPOPROTEIN METQ"/>
    <property type="match status" value="1"/>
</dbReference>
<evidence type="ECO:0000313" key="10">
    <source>
        <dbReference type="Proteomes" id="UP000266177"/>
    </source>
</evidence>
<evidence type="ECO:0000256" key="5">
    <source>
        <dbReference type="ARBA" id="ARBA00023288"/>
    </source>
</evidence>
<dbReference type="RefSeq" id="WP_119796621.1">
    <property type="nucleotide sequence ID" value="NZ_QYZD01000054.1"/>
</dbReference>
<protein>
    <recommendedName>
        <fullName evidence="6">Lipoprotein</fullName>
    </recommendedName>
</protein>
<keyword evidence="4" id="KW-0564">Palmitate</keyword>
<comment type="subcellular location">
    <subcellularLocation>
        <location evidence="1">Membrane</location>
        <topology evidence="1">Lipid-anchor</topology>
    </subcellularLocation>
</comment>
<sequence>MKKWTYVLTLIALIGVLAACGSKSSTGTDTGSSNAAGGEGGKETVKLVVGASPVPHGEILNHIASKLKEQGIELEVKEFTDYVQPNVQVHEKQLDANFFQHKPYMDNEVTEKGYDLVSVGNVHVEPFGGYSKSIKSIDELKDGDTVSIPNDPTNGGRSLLLLEKQGLIKLKEDAGLNAGVKDIVENPKNLKFKELEAAMLPRTLDEVNLALINTNFALEAGLNPTEDALFIEDKDSPYANILTARSDNKDSDAIQKLLAALQSDDVKQFISEKYESSIVPAF</sequence>
<dbReference type="EMBL" id="QYZD01000054">
    <property type="protein sequence ID" value="RJG16986.1"/>
    <property type="molecule type" value="Genomic_DNA"/>
</dbReference>
<feature type="chain" id="PRO_5038412287" description="Lipoprotein" evidence="8">
    <location>
        <begin position="20"/>
        <end position="282"/>
    </location>
</feature>
<evidence type="ECO:0000256" key="3">
    <source>
        <dbReference type="ARBA" id="ARBA00023136"/>
    </source>
</evidence>
<evidence type="ECO:0000256" key="2">
    <source>
        <dbReference type="ARBA" id="ARBA00022729"/>
    </source>
</evidence>
<evidence type="ECO:0000256" key="7">
    <source>
        <dbReference type="PIRSR" id="PIRSR002854-1"/>
    </source>
</evidence>
<accession>A0A3A3GAZ9</accession>
<dbReference type="PIRSF" id="PIRSF002854">
    <property type="entry name" value="MetQ"/>
    <property type="match status" value="1"/>
</dbReference>
<dbReference type="GO" id="GO:0016020">
    <property type="term" value="C:membrane"/>
    <property type="evidence" value="ECO:0007669"/>
    <property type="project" value="UniProtKB-SubCell"/>
</dbReference>
<dbReference type="Gene3D" id="3.40.190.10">
    <property type="entry name" value="Periplasmic binding protein-like II"/>
    <property type="match status" value="2"/>
</dbReference>
<dbReference type="OrthoDB" id="9812878at2"/>
<evidence type="ECO:0000256" key="8">
    <source>
        <dbReference type="SAM" id="SignalP"/>
    </source>
</evidence>
<keyword evidence="5 6" id="KW-0449">Lipoprotein</keyword>
<dbReference type="SUPFAM" id="SSF53850">
    <property type="entry name" value="Periplasmic binding protein-like II"/>
    <property type="match status" value="1"/>
</dbReference>
<dbReference type="InterPro" id="IPR004872">
    <property type="entry name" value="Lipoprotein_NlpA"/>
</dbReference>
<dbReference type="AlphaFoldDB" id="A0A3A3GAZ9"/>
<dbReference type="NCBIfam" id="TIGR00363">
    <property type="entry name" value="MetQ/NlpA family lipoprotein"/>
    <property type="match status" value="1"/>
</dbReference>
<evidence type="ECO:0000256" key="6">
    <source>
        <dbReference type="PIRNR" id="PIRNR002854"/>
    </source>
</evidence>
<dbReference type="CDD" id="cd13597">
    <property type="entry name" value="PBP2_lipoprotein_Tp32"/>
    <property type="match status" value="1"/>
</dbReference>
<proteinExistence type="inferred from homology"/>
<name>A0A3A3GAZ9_PANTH</name>
<comment type="similarity">
    <text evidence="6">Belongs to the nlpA lipoprotein family.</text>
</comment>
<feature type="lipid moiety-binding region" description="S-diacylglycerol cysteine" evidence="7">
    <location>
        <position position="20"/>
    </location>
</feature>
<comment type="caution">
    <text evidence="9">The sequence shown here is derived from an EMBL/GenBank/DDBJ whole genome shotgun (WGS) entry which is preliminary data.</text>
</comment>
<dbReference type="PANTHER" id="PTHR30429">
    <property type="entry name" value="D-METHIONINE-BINDING LIPOPROTEIN METQ"/>
    <property type="match status" value="1"/>
</dbReference>
<dbReference type="Proteomes" id="UP000266177">
    <property type="component" value="Unassembled WGS sequence"/>
</dbReference>
<evidence type="ECO:0000313" key="9">
    <source>
        <dbReference type="EMBL" id="RJG16986.1"/>
    </source>
</evidence>
<dbReference type="Pfam" id="PF03180">
    <property type="entry name" value="Lipoprotein_9"/>
    <property type="match status" value="1"/>
</dbReference>
<evidence type="ECO:0000256" key="4">
    <source>
        <dbReference type="ARBA" id="ARBA00023139"/>
    </source>
</evidence>
<gene>
    <name evidence="9" type="ORF">DQX05_28370</name>
</gene>
<feature type="signal peptide" evidence="8">
    <location>
        <begin position="1"/>
        <end position="19"/>
    </location>
</feature>
<keyword evidence="3" id="KW-0472">Membrane</keyword>
<dbReference type="PROSITE" id="PS51257">
    <property type="entry name" value="PROKAR_LIPOPROTEIN"/>
    <property type="match status" value="1"/>
</dbReference>